<dbReference type="Gene3D" id="3.40.50.1820">
    <property type="entry name" value="alpha/beta hydrolase"/>
    <property type="match status" value="1"/>
</dbReference>
<evidence type="ECO:0000313" key="6">
    <source>
        <dbReference type="Proteomes" id="UP000199361"/>
    </source>
</evidence>
<dbReference type="InterPro" id="IPR000073">
    <property type="entry name" value="AB_hydrolase_1"/>
</dbReference>
<evidence type="ECO:0000256" key="2">
    <source>
        <dbReference type="SAM" id="SignalP"/>
    </source>
</evidence>
<evidence type="ECO:0000259" key="4">
    <source>
        <dbReference type="Pfam" id="PF08386"/>
    </source>
</evidence>
<accession>A0A1I0IVM9</accession>
<dbReference type="Pfam" id="PF08386">
    <property type="entry name" value="Abhydrolase_4"/>
    <property type="match status" value="1"/>
</dbReference>
<keyword evidence="1" id="KW-0472">Membrane</keyword>
<dbReference type="OrthoDB" id="9796770at2"/>
<protein>
    <submittedName>
        <fullName evidence="5">TAP-like protein</fullName>
    </submittedName>
</protein>
<dbReference type="InterPro" id="IPR013595">
    <property type="entry name" value="Pept_S33_TAP-like_C"/>
</dbReference>
<keyword evidence="6" id="KW-1185">Reference proteome</keyword>
<dbReference type="GO" id="GO:0003824">
    <property type="term" value="F:catalytic activity"/>
    <property type="evidence" value="ECO:0007669"/>
    <property type="project" value="UniProtKB-ARBA"/>
</dbReference>
<dbReference type="AlphaFoldDB" id="A0A1I0IVM9"/>
<evidence type="ECO:0000313" key="5">
    <source>
        <dbReference type="EMBL" id="SEU00664.1"/>
    </source>
</evidence>
<evidence type="ECO:0000256" key="1">
    <source>
        <dbReference type="SAM" id="Phobius"/>
    </source>
</evidence>
<dbReference type="PANTHER" id="PTHR43433">
    <property type="entry name" value="HYDROLASE, ALPHA/BETA FOLD FAMILY PROTEIN"/>
    <property type="match status" value="1"/>
</dbReference>
<feature type="domain" description="AB hydrolase-1" evidence="3">
    <location>
        <begin position="71"/>
        <end position="209"/>
    </location>
</feature>
<feature type="transmembrane region" description="Helical" evidence="1">
    <location>
        <begin position="523"/>
        <end position="543"/>
    </location>
</feature>
<dbReference type="RefSeq" id="WP_143082310.1">
    <property type="nucleotide sequence ID" value="NZ_FOHX01000005.1"/>
</dbReference>
<dbReference type="STRING" id="568860.SAMN05421811_105191"/>
<feature type="transmembrane region" description="Helical" evidence="1">
    <location>
        <begin position="484"/>
        <end position="503"/>
    </location>
</feature>
<feature type="signal peptide" evidence="2">
    <location>
        <begin position="1"/>
        <end position="18"/>
    </location>
</feature>
<organism evidence="5 6">
    <name type="scientific">Nonomuraea wenchangensis</name>
    <dbReference type="NCBI Taxonomy" id="568860"/>
    <lineage>
        <taxon>Bacteria</taxon>
        <taxon>Bacillati</taxon>
        <taxon>Actinomycetota</taxon>
        <taxon>Actinomycetes</taxon>
        <taxon>Streptosporangiales</taxon>
        <taxon>Streptosporangiaceae</taxon>
        <taxon>Nonomuraea</taxon>
    </lineage>
</organism>
<name>A0A1I0IVM9_9ACTN</name>
<reference evidence="5 6" key="1">
    <citation type="submission" date="2016-10" db="EMBL/GenBank/DDBJ databases">
        <authorList>
            <person name="de Groot N.N."/>
        </authorList>
    </citation>
    <scope>NUCLEOTIDE SEQUENCE [LARGE SCALE GENOMIC DNA]</scope>
    <source>
        <strain evidence="5 6">CGMCC 4.5598</strain>
    </source>
</reference>
<gene>
    <name evidence="5" type="ORF">SAMN05421811_105191</name>
</gene>
<dbReference type="EMBL" id="FOHX01000005">
    <property type="protein sequence ID" value="SEU00664.1"/>
    <property type="molecule type" value="Genomic_DNA"/>
</dbReference>
<feature type="transmembrane region" description="Helical" evidence="1">
    <location>
        <begin position="550"/>
        <end position="567"/>
    </location>
</feature>
<dbReference type="SUPFAM" id="SSF53474">
    <property type="entry name" value="alpha/beta-Hydrolases"/>
    <property type="match status" value="1"/>
</dbReference>
<feature type="domain" description="Peptidase S33 tripeptidyl aminopeptidase-like C-terminal" evidence="4">
    <location>
        <begin position="347"/>
        <end position="427"/>
    </location>
</feature>
<dbReference type="Pfam" id="PF00561">
    <property type="entry name" value="Abhydrolase_1"/>
    <property type="match status" value="1"/>
</dbReference>
<evidence type="ECO:0000259" key="3">
    <source>
        <dbReference type="Pfam" id="PF00561"/>
    </source>
</evidence>
<feature type="chain" id="PRO_5039142310" evidence="2">
    <location>
        <begin position="19"/>
        <end position="569"/>
    </location>
</feature>
<proteinExistence type="predicted"/>
<dbReference type="InterPro" id="IPR050471">
    <property type="entry name" value="AB_hydrolase"/>
</dbReference>
<dbReference type="PANTHER" id="PTHR43433:SF5">
    <property type="entry name" value="AB HYDROLASE-1 DOMAIN-CONTAINING PROTEIN"/>
    <property type="match status" value="1"/>
</dbReference>
<keyword evidence="2" id="KW-0732">Signal</keyword>
<dbReference type="InterPro" id="IPR029058">
    <property type="entry name" value="AB_hydrolase_fold"/>
</dbReference>
<keyword evidence="1" id="KW-1133">Transmembrane helix</keyword>
<feature type="transmembrane region" description="Helical" evidence="1">
    <location>
        <begin position="458"/>
        <end position="477"/>
    </location>
</feature>
<keyword evidence="1" id="KW-0812">Transmembrane</keyword>
<dbReference type="Proteomes" id="UP000199361">
    <property type="component" value="Unassembled WGS sequence"/>
</dbReference>
<sequence length="569" mass="59761">MILRVVLALVLSAPPVMTPSAPPARPCPVAVPAGTTCGFLLVPERRDAPGRTIRVGYAVRHSVARQRRPDPVVFMSGGPGSASLQLTGFLAQMFPDRDVVALEQRGGRWSEPALSCPETAEALLGQLRRPPADVAAAAVTCRDRLREQGVDLRGYNTKEMAADVVALRRALGYPSWNLFGVSYSTRVMVEAAAADPEGTRSLVLDSFLPEGVNWYDDAERNLADTMAKLGVKDAFEAVTARLNASPARVPATDPLLGREFTARLSGDDVAAVLFEGLAGADVAAVAPALLRALAEGHDELLRPLADAAGDGLVSHEFGLYHAVQCQDELPFNATPGRSRLFTHNADKAVCDAWALPRSKPAGAAPRAPAFVLGGRYDPTTPVRTSRPAAEALPDARFAEIPYASHAVFLSSACARRMIAGFVADPAASTAATCLDAGGGRREDLRVTAAPYAIARAPWLAVPFAVFALTALAQLVVAALKGRALAAYGGLCGVAFAGLTAQAVHGLVTRNATALAVGLPADVGGFYTWIAVASVALTAAGALVRWRRWPGWAATAVGGGFLVWWLLWVT</sequence>